<protein>
    <recommendedName>
        <fullName evidence="3">DUF4817 domain-containing protein</fullName>
    </recommendedName>
</protein>
<dbReference type="OrthoDB" id="616263at2759"/>
<proteinExistence type="predicted"/>
<comment type="caution">
    <text evidence="1">The sequence shown here is derived from an EMBL/GenBank/DDBJ whole genome shotgun (WGS) entry which is preliminary data.</text>
</comment>
<evidence type="ECO:0000313" key="2">
    <source>
        <dbReference type="Proteomes" id="UP000499080"/>
    </source>
</evidence>
<organism evidence="1 2">
    <name type="scientific">Araneus ventricosus</name>
    <name type="common">Orbweaver spider</name>
    <name type="synonym">Epeira ventricosa</name>
    <dbReference type="NCBI Taxonomy" id="182803"/>
    <lineage>
        <taxon>Eukaryota</taxon>
        <taxon>Metazoa</taxon>
        <taxon>Ecdysozoa</taxon>
        <taxon>Arthropoda</taxon>
        <taxon>Chelicerata</taxon>
        <taxon>Arachnida</taxon>
        <taxon>Araneae</taxon>
        <taxon>Araneomorphae</taxon>
        <taxon>Entelegynae</taxon>
        <taxon>Araneoidea</taxon>
        <taxon>Araneidae</taxon>
        <taxon>Araneus</taxon>
    </lineage>
</organism>
<dbReference type="GO" id="GO:0003676">
    <property type="term" value="F:nucleic acid binding"/>
    <property type="evidence" value="ECO:0007669"/>
    <property type="project" value="InterPro"/>
</dbReference>
<gene>
    <name evidence="1" type="ORF">AVEN_19215_1</name>
</gene>
<dbReference type="Gene3D" id="3.30.420.10">
    <property type="entry name" value="Ribonuclease H-like superfamily/Ribonuclease H"/>
    <property type="match status" value="1"/>
</dbReference>
<evidence type="ECO:0000313" key="1">
    <source>
        <dbReference type="EMBL" id="GBN87569.1"/>
    </source>
</evidence>
<reference evidence="1 2" key="1">
    <citation type="journal article" date="2019" name="Sci. Rep.">
        <title>Orb-weaving spider Araneus ventricosus genome elucidates the spidroin gene catalogue.</title>
        <authorList>
            <person name="Kono N."/>
            <person name="Nakamura H."/>
            <person name="Ohtoshi R."/>
            <person name="Moran D.A.P."/>
            <person name="Shinohara A."/>
            <person name="Yoshida Y."/>
            <person name="Fujiwara M."/>
            <person name="Mori M."/>
            <person name="Tomita M."/>
            <person name="Arakawa K."/>
        </authorList>
    </citation>
    <scope>NUCLEOTIDE SEQUENCE [LARGE SCALE GENOMIC DNA]</scope>
</reference>
<name>A0A4Y2SJZ4_ARAVE</name>
<evidence type="ECO:0008006" key="3">
    <source>
        <dbReference type="Google" id="ProtNLM"/>
    </source>
</evidence>
<dbReference type="EMBL" id="BGPR01021856">
    <property type="protein sequence ID" value="GBN87569.1"/>
    <property type="molecule type" value="Genomic_DNA"/>
</dbReference>
<sequence>MGMLCKRMTPSLNMPGHLRRITSRWLNDYFLSSKLKEHLSRTMFSSESDVKTVVENWPNGQRRDFCQAGLNKLVLRPHKCLNRFVDCVKK</sequence>
<dbReference type="InterPro" id="IPR036397">
    <property type="entry name" value="RNaseH_sf"/>
</dbReference>
<accession>A0A4Y2SJZ4</accession>
<dbReference type="Proteomes" id="UP000499080">
    <property type="component" value="Unassembled WGS sequence"/>
</dbReference>
<dbReference type="AlphaFoldDB" id="A0A4Y2SJZ4"/>
<keyword evidence="2" id="KW-1185">Reference proteome</keyword>